<dbReference type="Pfam" id="PF07727">
    <property type="entry name" value="RVT_2"/>
    <property type="match status" value="1"/>
</dbReference>
<dbReference type="GO" id="GO:0003964">
    <property type="term" value="F:RNA-directed DNA polymerase activity"/>
    <property type="evidence" value="ECO:0007669"/>
    <property type="project" value="UniProtKB-KW"/>
</dbReference>
<dbReference type="CDD" id="cd09272">
    <property type="entry name" value="RNase_HI_RT_Ty1"/>
    <property type="match status" value="1"/>
</dbReference>
<keyword evidence="3" id="KW-0548">Nucleotidyltransferase</keyword>
<protein>
    <submittedName>
        <fullName evidence="3">Reverse transcriptase RNA-dependent DNA polymerase</fullName>
    </submittedName>
</protein>
<accession>A0A8T2BH79</accession>
<keyword evidence="3" id="KW-0808">Transferase</keyword>
<dbReference type="InterPro" id="IPR013103">
    <property type="entry name" value="RVT_2"/>
</dbReference>
<comment type="caution">
    <text evidence="3">The sequence shown here is derived from an EMBL/GenBank/DDBJ whole genome shotgun (WGS) entry which is preliminary data.</text>
</comment>
<dbReference type="AlphaFoldDB" id="A0A8T2BH79"/>
<evidence type="ECO:0000313" key="4">
    <source>
        <dbReference type="Proteomes" id="UP000694240"/>
    </source>
</evidence>
<organism evidence="3 4">
    <name type="scientific">Arabidopsis thaliana x Arabidopsis arenosa</name>
    <dbReference type="NCBI Taxonomy" id="1240361"/>
    <lineage>
        <taxon>Eukaryota</taxon>
        <taxon>Viridiplantae</taxon>
        <taxon>Streptophyta</taxon>
        <taxon>Embryophyta</taxon>
        <taxon>Tracheophyta</taxon>
        <taxon>Spermatophyta</taxon>
        <taxon>Magnoliopsida</taxon>
        <taxon>eudicotyledons</taxon>
        <taxon>Gunneridae</taxon>
        <taxon>Pentapetalae</taxon>
        <taxon>rosids</taxon>
        <taxon>malvids</taxon>
        <taxon>Brassicales</taxon>
        <taxon>Brassicaceae</taxon>
        <taxon>Camelineae</taxon>
        <taxon>Arabidopsis</taxon>
    </lineage>
</organism>
<gene>
    <name evidence="3" type="ORF">ISN45_Aa02g009060</name>
</gene>
<feature type="compositionally biased region" description="Low complexity" evidence="1">
    <location>
        <begin position="43"/>
        <end position="66"/>
    </location>
</feature>
<proteinExistence type="predicted"/>
<sequence length="715" mass="79521">MNVQGCPERTTALDAASIGDSVSVPLCSPSLQLIHTTPINSCPSSPATPTTSTTPATTPATSPSTSIFSEEDFPPLISPTSNQAPNNDHSMITRAKDGIRKPNPRYALHTVKSNYPEPKTVKTALKDPGWNGAMTEEVDTMHETKTWDLVPPEEDIQPLGCKWVFKTKLCADGSLDKLKARLVAKGYEQEEGVDFVETYSPVVRTATIRMVLHNATINKWNIKQLDVKNAFLHGDLKETVYMVQPPGFEDTSKPDYICKLKKAIYGLKQAPRAWFDKFSSFLLEFGFTCSYPDPSLFVYIKGPDIMYLLLYVDDMLLTGNNTKLMEQLLVSLSSIFRMKDMGPLHYFLGIQAHFHENGLFLNQEKYARDLLVSAGMADCAPMPTPLPLQPGKFSHQSKAFSDPTYFRSLAGKLQYLTLTRPDIQFAVNFVCQKMHAPSEDDFHLLKRIIRYVKGTLQLGINLSNSTDSTLRVYSDSDWSGCKDTSRSTGGFCTFLGENIISWSSKRHPTVSHSSTEAEYRTMSMASREIMWLNSLLRETGVAQPITPEMYCDNLSAVHLTANPALHSKSKHFARDFHHVREQVALGALIVKHIPATDQLADVFTKSLPQQAFFDLRFKLGLCSPPTPSLRGSINSKDLLTKTEVLPQPQNRQDGPTKVQQGSKISVHEKPIPTVSATVKSRVPRTCRVQGTEGLRHEIHLSNRFNALGSGAIMCS</sequence>
<evidence type="ECO:0000256" key="1">
    <source>
        <dbReference type="SAM" id="MobiDB-lite"/>
    </source>
</evidence>
<keyword evidence="4" id="KW-1185">Reference proteome</keyword>
<feature type="domain" description="Reverse transcriptase Ty1/copia-type" evidence="2">
    <location>
        <begin position="145"/>
        <end position="386"/>
    </location>
</feature>
<dbReference type="PANTHER" id="PTHR11439">
    <property type="entry name" value="GAG-POL-RELATED RETROTRANSPOSON"/>
    <property type="match status" value="1"/>
</dbReference>
<dbReference type="EMBL" id="JAEFBK010000007">
    <property type="protein sequence ID" value="KAG7585549.1"/>
    <property type="molecule type" value="Genomic_DNA"/>
</dbReference>
<dbReference type="PANTHER" id="PTHR11439:SF524">
    <property type="entry name" value="RNA-DIRECTED DNA POLYMERASE, PROTEIN KINASE RLK-PELLE-DLSV FAMILY"/>
    <property type="match status" value="1"/>
</dbReference>
<name>A0A8T2BH79_9BRAS</name>
<evidence type="ECO:0000313" key="3">
    <source>
        <dbReference type="EMBL" id="KAG7585549.1"/>
    </source>
</evidence>
<dbReference type="Proteomes" id="UP000694240">
    <property type="component" value="Chromosome 7"/>
</dbReference>
<feature type="region of interest" description="Disordered" evidence="1">
    <location>
        <begin position="38"/>
        <end position="71"/>
    </location>
</feature>
<reference evidence="3 4" key="1">
    <citation type="submission" date="2020-12" db="EMBL/GenBank/DDBJ databases">
        <title>Concerted genomic and epigenomic changes stabilize Arabidopsis allopolyploids.</title>
        <authorList>
            <person name="Chen Z."/>
        </authorList>
    </citation>
    <scope>NUCLEOTIDE SEQUENCE [LARGE SCALE GENOMIC DNA]</scope>
    <source>
        <strain evidence="3">Allo738</strain>
        <tissue evidence="3">Leaf</tissue>
    </source>
</reference>
<evidence type="ECO:0000259" key="2">
    <source>
        <dbReference type="Pfam" id="PF07727"/>
    </source>
</evidence>
<keyword evidence="3" id="KW-0695">RNA-directed DNA polymerase</keyword>